<evidence type="ECO:0000313" key="4">
    <source>
        <dbReference type="Proteomes" id="UP000093000"/>
    </source>
</evidence>
<dbReference type="InterPro" id="IPR013216">
    <property type="entry name" value="Methyltransf_11"/>
</dbReference>
<dbReference type="Gene3D" id="3.40.50.150">
    <property type="entry name" value="Vaccinia Virus protein VP39"/>
    <property type="match status" value="1"/>
</dbReference>
<protein>
    <submittedName>
        <fullName evidence="3">Ubiquinone/menaquinone biosynthesis C-methyltransferase UbiE</fullName>
    </submittedName>
</protein>
<feature type="region of interest" description="Disordered" evidence="1">
    <location>
        <begin position="1"/>
        <end position="42"/>
    </location>
</feature>
<keyword evidence="3" id="KW-0489">Methyltransferase</keyword>
<keyword evidence="3" id="KW-0808">Transferase</keyword>
<dbReference type="InParanoid" id="A0A1C7NGC9"/>
<comment type="caution">
    <text evidence="3">The sequence shown here is derived from an EMBL/GenBank/DDBJ whole genome shotgun (WGS) entry which is preliminary data.</text>
</comment>
<reference evidence="3 4" key="1">
    <citation type="submission" date="2016-03" db="EMBL/GenBank/DDBJ databases">
        <title>Choanephora cucurbitarum.</title>
        <authorList>
            <person name="Min B."/>
            <person name="Park H."/>
            <person name="Park J.-H."/>
            <person name="Shin H.-D."/>
            <person name="Choi I.-G."/>
        </authorList>
    </citation>
    <scope>NUCLEOTIDE SEQUENCE [LARGE SCALE GENOMIC DNA]</scope>
    <source>
        <strain evidence="3 4">KUS-F28377</strain>
    </source>
</reference>
<organism evidence="3 4">
    <name type="scientific">Choanephora cucurbitarum</name>
    <dbReference type="NCBI Taxonomy" id="101091"/>
    <lineage>
        <taxon>Eukaryota</taxon>
        <taxon>Fungi</taxon>
        <taxon>Fungi incertae sedis</taxon>
        <taxon>Mucoromycota</taxon>
        <taxon>Mucoromycotina</taxon>
        <taxon>Mucoromycetes</taxon>
        <taxon>Mucorales</taxon>
        <taxon>Mucorineae</taxon>
        <taxon>Choanephoraceae</taxon>
        <taxon>Choanephoroideae</taxon>
        <taxon>Choanephora</taxon>
    </lineage>
</organism>
<proteinExistence type="predicted"/>
<accession>A0A1C7NGC9</accession>
<feature type="compositionally biased region" description="Basic and acidic residues" evidence="1">
    <location>
        <begin position="31"/>
        <end position="41"/>
    </location>
</feature>
<dbReference type="GO" id="GO:0032259">
    <property type="term" value="P:methylation"/>
    <property type="evidence" value="ECO:0007669"/>
    <property type="project" value="UniProtKB-KW"/>
</dbReference>
<evidence type="ECO:0000256" key="1">
    <source>
        <dbReference type="SAM" id="MobiDB-lite"/>
    </source>
</evidence>
<dbReference type="EMBL" id="LUGH01000210">
    <property type="protein sequence ID" value="OBZ87616.1"/>
    <property type="molecule type" value="Genomic_DNA"/>
</dbReference>
<feature type="compositionally biased region" description="Basic residues" evidence="1">
    <location>
        <begin position="8"/>
        <end position="22"/>
    </location>
</feature>
<dbReference type="GO" id="GO:0008757">
    <property type="term" value="F:S-adenosylmethionine-dependent methyltransferase activity"/>
    <property type="evidence" value="ECO:0007669"/>
    <property type="project" value="InterPro"/>
</dbReference>
<keyword evidence="4" id="KW-1185">Reference proteome</keyword>
<name>A0A1C7NGC9_9FUNG</name>
<dbReference type="Proteomes" id="UP000093000">
    <property type="component" value="Unassembled WGS sequence"/>
</dbReference>
<dbReference type="STRING" id="101091.A0A1C7NGC9"/>
<dbReference type="CDD" id="cd02440">
    <property type="entry name" value="AdoMet_MTases"/>
    <property type="match status" value="1"/>
</dbReference>
<dbReference type="AlphaFoldDB" id="A0A1C7NGC9"/>
<dbReference type="InterPro" id="IPR029063">
    <property type="entry name" value="SAM-dependent_MTases_sf"/>
</dbReference>
<sequence length="485" mass="54727">MYSTRSHVPSHLKPIKNKKKDIRQKSANVAKGEEEQKKQEALQKPLPPILNIPAVVVNDAETAEFADELASYAGSGPRGAFHWFKGRRYINHDNDSGLDKNLLPNDQLELDRQRVLSFIIRWAFRGDISAPIESSLRKGLNALNVGYGPGMWTGHYIIDMALDHPRSQFTVADVCDLLPPDFEETNTIRSGTSSNISATPSLRHKNKTFTPVHPKLSKKMQTTGKNPSAEDMTSCSDIQSRFSHVDDTTSISTCSELHDETISRTDHLFKSSTIAVSRKILPNLDFYEADVLNAELPFEDDQFDFVQLRLVTTTFTLSDWQKAMKEVIRVTKPGGYIQLLEIDYYTFNLGRNGRQWETDLIEAIRKMRNMEPRMACHLPDLLKAIGAVEVSSKLVSIPCGSWGLDLGILWKNNMESFAESTAPVFSKLLGCTAAEYLAKWRILREEADKERCFTNFHSAWGRKPAGYHSETAVNWSLCPPFCKNP</sequence>
<gene>
    <name evidence="3" type="primary">ubiE_0</name>
    <name evidence="3" type="ORF">A0J61_04339</name>
</gene>
<evidence type="ECO:0000259" key="2">
    <source>
        <dbReference type="Pfam" id="PF08241"/>
    </source>
</evidence>
<dbReference type="Pfam" id="PF08241">
    <property type="entry name" value="Methyltransf_11"/>
    <property type="match status" value="1"/>
</dbReference>
<dbReference type="SUPFAM" id="SSF53335">
    <property type="entry name" value="S-adenosyl-L-methionine-dependent methyltransferases"/>
    <property type="match status" value="1"/>
</dbReference>
<evidence type="ECO:0000313" key="3">
    <source>
        <dbReference type="EMBL" id="OBZ87616.1"/>
    </source>
</evidence>
<keyword evidence="3" id="KW-0830">Ubiquinone</keyword>
<dbReference type="OrthoDB" id="506498at2759"/>
<feature type="domain" description="Methyltransferase type 11" evidence="2">
    <location>
        <begin position="281"/>
        <end position="337"/>
    </location>
</feature>